<dbReference type="Pfam" id="PF00072">
    <property type="entry name" value="Response_reg"/>
    <property type="match status" value="1"/>
</dbReference>
<evidence type="ECO:0000259" key="6">
    <source>
        <dbReference type="PROSITE" id="PS50887"/>
    </source>
</evidence>
<dbReference type="InterPro" id="IPR000160">
    <property type="entry name" value="GGDEF_dom"/>
</dbReference>
<dbReference type="GO" id="GO:0005886">
    <property type="term" value="C:plasma membrane"/>
    <property type="evidence" value="ECO:0007669"/>
    <property type="project" value="TreeGrafter"/>
</dbReference>
<dbReference type="Gene3D" id="3.40.50.2300">
    <property type="match status" value="2"/>
</dbReference>
<dbReference type="EC" id="2.7.7.65" evidence="2"/>
<dbReference type="GO" id="GO:0000160">
    <property type="term" value="P:phosphorelay signal transduction system"/>
    <property type="evidence" value="ECO:0007669"/>
    <property type="project" value="InterPro"/>
</dbReference>
<keyword evidence="4" id="KW-0597">Phosphoprotein</keyword>
<dbReference type="InterPro" id="IPR001789">
    <property type="entry name" value="Sig_transdc_resp-reg_receiver"/>
</dbReference>
<gene>
    <name evidence="7" type="ORF">H0A36_11695</name>
</gene>
<evidence type="ECO:0000259" key="5">
    <source>
        <dbReference type="PROSITE" id="PS50110"/>
    </source>
</evidence>
<dbReference type="CDD" id="cd00156">
    <property type="entry name" value="REC"/>
    <property type="match status" value="1"/>
</dbReference>
<dbReference type="InterPro" id="IPR043128">
    <property type="entry name" value="Rev_trsase/Diguanyl_cyclase"/>
</dbReference>
<feature type="domain" description="GGDEF" evidence="6">
    <location>
        <begin position="411"/>
        <end position="542"/>
    </location>
</feature>
<dbReference type="InterPro" id="IPR050469">
    <property type="entry name" value="Diguanylate_Cyclase"/>
</dbReference>
<evidence type="ECO:0000313" key="7">
    <source>
        <dbReference type="EMBL" id="NYZ66673.1"/>
    </source>
</evidence>
<dbReference type="PANTHER" id="PTHR45138">
    <property type="entry name" value="REGULATORY COMPONENTS OF SENSORY TRANSDUCTION SYSTEM"/>
    <property type="match status" value="1"/>
</dbReference>
<evidence type="ECO:0000256" key="2">
    <source>
        <dbReference type="ARBA" id="ARBA00012528"/>
    </source>
</evidence>
<dbReference type="PANTHER" id="PTHR45138:SF9">
    <property type="entry name" value="DIGUANYLATE CYCLASE DGCM-RELATED"/>
    <property type="match status" value="1"/>
</dbReference>
<evidence type="ECO:0000256" key="3">
    <source>
        <dbReference type="ARBA" id="ARBA00034247"/>
    </source>
</evidence>
<dbReference type="SMART" id="SM00448">
    <property type="entry name" value="REC"/>
    <property type="match status" value="1"/>
</dbReference>
<dbReference type="GO" id="GO:1902201">
    <property type="term" value="P:negative regulation of bacterial-type flagellum-dependent cell motility"/>
    <property type="evidence" value="ECO:0007669"/>
    <property type="project" value="TreeGrafter"/>
</dbReference>
<proteinExistence type="predicted"/>
<dbReference type="CDD" id="cd01949">
    <property type="entry name" value="GGDEF"/>
    <property type="match status" value="1"/>
</dbReference>
<dbReference type="EMBL" id="JACCKB010000016">
    <property type="protein sequence ID" value="NYZ66673.1"/>
    <property type="molecule type" value="Genomic_DNA"/>
</dbReference>
<dbReference type="AlphaFoldDB" id="A0A853HZR5"/>
<dbReference type="Proteomes" id="UP000569732">
    <property type="component" value="Unassembled WGS sequence"/>
</dbReference>
<organism evidence="7 8">
    <name type="scientific">Spartinivicinus marinus</name>
    <dbReference type="NCBI Taxonomy" id="2994442"/>
    <lineage>
        <taxon>Bacteria</taxon>
        <taxon>Pseudomonadati</taxon>
        <taxon>Pseudomonadota</taxon>
        <taxon>Gammaproteobacteria</taxon>
        <taxon>Oceanospirillales</taxon>
        <taxon>Zooshikellaceae</taxon>
        <taxon>Spartinivicinus</taxon>
    </lineage>
</organism>
<protein>
    <recommendedName>
        <fullName evidence="2">diguanylate cyclase</fullName>
        <ecNumber evidence="2">2.7.7.65</ecNumber>
    </recommendedName>
</protein>
<keyword evidence="8" id="KW-1185">Reference proteome</keyword>
<dbReference type="SUPFAM" id="SSF52172">
    <property type="entry name" value="CheY-like"/>
    <property type="match status" value="2"/>
</dbReference>
<dbReference type="GO" id="GO:0052621">
    <property type="term" value="F:diguanylate cyclase activity"/>
    <property type="evidence" value="ECO:0007669"/>
    <property type="project" value="UniProtKB-EC"/>
</dbReference>
<dbReference type="InterPro" id="IPR029787">
    <property type="entry name" value="Nucleotide_cyclase"/>
</dbReference>
<feature type="modified residue" description="4-aspartylphosphate" evidence="4">
    <location>
        <position position="304"/>
    </location>
</feature>
<comment type="cofactor">
    <cofactor evidence="1">
        <name>Mg(2+)</name>
        <dbReference type="ChEBI" id="CHEBI:18420"/>
    </cofactor>
</comment>
<dbReference type="InterPro" id="IPR011006">
    <property type="entry name" value="CheY-like_superfamily"/>
</dbReference>
<dbReference type="Gene3D" id="3.30.70.270">
    <property type="match status" value="1"/>
</dbReference>
<dbReference type="NCBIfam" id="TIGR00254">
    <property type="entry name" value="GGDEF"/>
    <property type="match status" value="1"/>
</dbReference>
<name>A0A853HZR5_9GAMM</name>
<comment type="catalytic activity">
    <reaction evidence="3">
        <text>2 GTP = 3',3'-c-di-GMP + 2 diphosphate</text>
        <dbReference type="Rhea" id="RHEA:24898"/>
        <dbReference type="ChEBI" id="CHEBI:33019"/>
        <dbReference type="ChEBI" id="CHEBI:37565"/>
        <dbReference type="ChEBI" id="CHEBI:58805"/>
        <dbReference type="EC" id="2.7.7.65"/>
    </reaction>
</comment>
<dbReference type="PROSITE" id="PS50110">
    <property type="entry name" value="RESPONSE_REGULATORY"/>
    <property type="match status" value="1"/>
</dbReference>
<dbReference type="FunFam" id="3.40.50.2300:FF:000346">
    <property type="entry name" value="Diguanylate cyclase response regulator"/>
    <property type="match status" value="1"/>
</dbReference>
<dbReference type="Pfam" id="PF00990">
    <property type="entry name" value="GGDEF"/>
    <property type="match status" value="1"/>
</dbReference>
<sequence>MTELVVKPSTTSQTARLKDHFAQRVTNRARHVIECWHRLNKEHWSKQWLAEFQRANEKLLKYAERFKQQAHSDIARQISKVLQDFNEEKAPNSDVIRHLNDLIIKLSYTALRKGDTSIEIGSIPTSKPVYIGLNHFSMATKLLKQMEYFGLRAKVFHTHDEFMKGFENRYPAVIVIDVDFGGEKRAGIELINNIQAQIETPIPILFYCDEDDNILTRLEAARANGCEFYTHGLEAGHVIERIEQLTRITLNDPYRVLIVDDSKAQAYFTQSTLNKAGIITQVVTKPLEVMDVLEKFDTDLIIMDMYMPDCNGMELSKVIRQQEKYVSIPIIYLSAEGDIDKQLVAMGEGGDDFLTKPIKPRHLIMTVRNRGERARTLLSRMIRDSLTGLYNHTYTLQQLQTEVMRAEEYEHPLVFAMIDIDKFKSVNDTYGHPMGDRVIKSLALFLKQRLRKTDTIGRYGGEEFAIILPNTGQQAAVGLLDDIREHFSQMKQPAHPTDLQVTFSCGLAMFDGSNGEQLSAQADKALYAAKNGGRNCVKVYQASQS</sequence>
<feature type="domain" description="Response regulatory" evidence="5">
    <location>
        <begin position="255"/>
        <end position="371"/>
    </location>
</feature>
<evidence type="ECO:0000313" key="8">
    <source>
        <dbReference type="Proteomes" id="UP000569732"/>
    </source>
</evidence>
<dbReference type="SMART" id="SM00267">
    <property type="entry name" value="GGDEF"/>
    <property type="match status" value="1"/>
</dbReference>
<dbReference type="SUPFAM" id="SSF55073">
    <property type="entry name" value="Nucleotide cyclase"/>
    <property type="match status" value="1"/>
</dbReference>
<dbReference type="PROSITE" id="PS50887">
    <property type="entry name" value="GGDEF"/>
    <property type="match status" value="1"/>
</dbReference>
<dbReference type="RefSeq" id="WP_180568700.1">
    <property type="nucleotide sequence ID" value="NZ_JACCKB010000016.1"/>
</dbReference>
<dbReference type="GO" id="GO:0043709">
    <property type="term" value="P:cell adhesion involved in single-species biofilm formation"/>
    <property type="evidence" value="ECO:0007669"/>
    <property type="project" value="TreeGrafter"/>
</dbReference>
<evidence type="ECO:0000256" key="4">
    <source>
        <dbReference type="PROSITE-ProRule" id="PRU00169"/>
    </source>
</evidence>
<comment type="caution">
    <text evidence="7">The sequence shown here is derived from an EMBL/GenBank/DDBJ whole genome shotgun (WGS) entry which is preliminary data.</text>
</comment>
<reference evidence="7 8" key="1">
    <citation type="submission" date="2020-07" db="EMBL/GenBank/DDBJ databases">
        <title>Endozoicomonas sp. nov., isolated from sediment.</title>
        <authorList>
            <person name="Gu T."/>
        </authorList>
    </citation>
    <scope>NUCLEOTIDE SEQUENCE [LARGE SCALE GENOMIC DNA]</scope>
    <source>
        <strain evidence="7 8">SM1973</strain>
    </source>
</reference>
<evidence type="ECO:0000256" key="1">
    <source>
        <dbReference type="ARBA" id="ARBA00001946"/>
    </source>
</evidence>
<accession>A0A853HZR5</accession>
<dbReference type="FunFam" id="3.30.70.270:FF:000001">
    <property type="entry name" value="Diguanylate cyclase domain protein"/>
    <property type="match status" value="1"/>
</dbReference>